<evidence type="ECO:0000313" key="1">
    <source>
        <dbReference type="EMBL" id="QJA91925.1"/>
    </source>
</evidence>
<gene>
    <name evidence="1" type="ORF">MM415B03232_0007</name>
</gene>
<name>A0A6M3LFT8_9ZZZZ</name>
<dbReference type="EMBL" id="MT143024">
    <property type="protein sequence ID" value="QJA91925.1"/>
    <property type="molecule type" value="Genomic_DNA"/>
</dbReference>
<reference evidence="1" key="1">
    <citation type="submission" date="2020-03" db="EMBL/GenBank/DDBJ databases">
        <title>The deep terrestrial virosphere.</title>
        <authorList>
            <person name="Holmfeldt K."/>
            <person name="Nilsson E."/>
            <person name="Simone D."/>
            <person name="Lopez-Fernandez M."/>
            <person name="Wu X."/>
            <person name="de Brujin I."/>
            <person name="Lundin D."/>
            <person name="Andersson A."/>
            <person name="Bertilsson S."/>
            <person name="Dopson M."/>
        </authorList>
    </citation>
    <scope>NUCLEOTIDE SEQUENCE</scope>
    <source>
        <strain evidence="1">MM415B03232</strain>
    </source>
</reference>
<protein>
    <submittedName>
        <fullName evidence="1">Uncharacterized protein</fullName>
    </submittedName>
</protein>
<proteinExistence type="predicted"/>
<organism evidence="1">
    <name type="scientific">viral metagenome</name>
    <dbReference type="NCBI Taxonomy" id="1070528"/>
    <lineage>
        <taxon>unclassified sequences</taxon>
        <taxon>metagenomes</taxon>
        <taxon>organismal metagenomes</taxon>
    </lineage>
</organism>
<accession>A0A6M3LFT8</accession>
<dbReference type="AlphaFoldDB" id="A0A6M3LFT8"/>
<sequence>MAGKPGNLNFYHLMNLPADKEVVVTRIVVFGEPTLFTSNLSGNHTRKTLSIYNNTHTDSGEVLWGNSDCNVNGMVVPKGTIVNLPIADTLAGDGEADGVTLYLCGTVSGEYNDVRVAEFA</sequence>